<feature type="signal peptide" evidence="1">
    <location>
        <begin position="1"/>
        <end position="19"/>
    </location>
</feature>
<organism evidence="3 4">
    <name type="scientific">Butyricimonas hominis</name>
    <dbReference type="NCBI Taxonomy" id="2763032"/>
    <lineage>
        <taxon>Bacteria</taxon>
        <taxon>Pseudomonadati</taxon>
        <taxon>Bacteroidota</taxon>
        <taxon>Bacteroidia</taxon>
        <taxon>Bacteroidales</taxon>
        <taxon>Odoribacteraceae</taxon>
        <taxon>Butyricimonas</taxon>
    </lineage>
</organism>
<dbReference type="RefSeq" id="WP_186975097.1">
    <property type="nucleotide sequence ID" value="NZ_JACOOH010000002.1"/>
</dbReference>
<protein>
    <submittedName>
        <fullName evidence="3">PepSY-like domain-containing protein</fullName>
    </submittedName>
</protein>
<dbReference type="PROSITE" id="PS51257">
    <property type="entry name" value="PROKAR_LIPOPROTEIN"/>
    <property type="match status" value="1"/>
</dbReference>
<name>A0ABR7CX70_9BACT</name>
<keyword evidence="4" id="KW-1185">Reference proteome</keyword>
<evidence type="ECO:0000259" key="2">
    <source>
        <dbReference type="Pfam" id="PF11396"/>
    </source>
</evidence>
<feature type="domain" description="Putative beta-lactamase-inhibitor-like PepSY-like" evidence="2">
    <location>
        <begin position="63"/>
        <end position="149"/>
    </location>
</feature>
<dbReference type="Gene3D" id="3.10.450.360">
    <property type="match status" value="2"/>
</dbReference>
<keyword evidence="1" id="KW-0732">Signal</keyword>
<dbReference type="Proteomes" id="UP000646484">
    <property type="component" value="Unassembled WGS sequence"/>
</dbReference>
<feature type="domain" description="Putative beta-lactamase-inhibitor-like PepSY-like" evidence="2">
    <location>
        <begin position="188"/>
        <end position="265"/>
    </location>
</feature>
<dbReference type="EMBL" id="JACOOH010000002">
    <property type="protein sequence ID" value="MBC5620283.1"/>
    <property type="molecule type" value="Genomic_DNA"/>
</dbReference>
<feature type="chain" id="PRO_5046029074" evidence="1">
    <location>
        <begin position="20"/>
        <end position="277"/>
    </location>
</feature>
<evidence type="ECO:0000313" key="4">
    <source>
        <dbReference type="Proteomes" id="UP000646484"/>
    </source>
</evidence>
<reference evidence="3 4" key="1">
    <citation type="submission" date="2020-08" db="EMBL/GenBank/DDBJ databases">
        <title>Genome public.</title>
        <authorList>
            <person name="Liu C."/>
            <person name="Sun Q."/>
        </authorList>
    </citation>
    <scope>NUCLEOTIDE SEQUENCE [LARGE SCALE GENOMIC DNA]</scope>
    <source>
        <strain evidence="3 4">NSJ-56</strain>
    </source>
</reference>
<dbReference type="SUPFAM" id="SSF160574">
    <property type="entry name" value="BT0923-like"/>
    <property type="match status" value="2"/>
</dbReference>
<gene>
    <name evidence="3" type="ORF">H8S64_04140</name>
</gene>
<dbReference type="InterPro" id="IPR021533">
    <property type="entry name" value="PepSY-like"/>
</dbReference>
<sequence>MRGKILMVTLWIASLFVFAACHDDDDDDKSYKPGKSVVEAFTAKFPNATAVSWEKNGVYEKAEFREAGQECEAWFGKDGEWVMTEKDMLYANLPEKVKTGFTGSIYGSWKVEDVEYVDRVNTSPVYRLEIENASQEMYLYFDEEGELIKQAEENAVDLPATVSSFITQNYPKALVVHDERWQDGILEVDILDENQVKEVLFARDNSWIKTSWPVLEANVPQVVLDVLKGEAYNTFSIDNIHFIQYASGDNVYHFLLKKEHSMDISVEIYPDGSIRLD</sequence>
<accession>A0ABR7CX70</accession>
<proteinExistence type="predicted"/>
<evidence type="ECO:0000256" key="1">
    <source>
        <dbReference type="SAM" id="SignalP"/>
    </source>
</evidence>
<dbReference type="Pfam" id="PF11396">
    <property type="entry name" value="PepSY_like"/>
    <property type="match status" value="2"/>
</dbReference>
<evidence type="ECO:0000313" key="3">
    <source>
        <dbReference type="EMBL" id="MBC5620283.1"/>
    </source>
</evidence>
<comment type="caution">
    <text evidence="3">The sequence shown here is derived from an EMBL/GenBank/DDBJ whole genome shotgun (WGS) entry which is preliminary data.</text>
</comment>